<dbReference type="GO" id="GO:0070403">
    <property type="term" value="F:NAD+ binding"/>
    <property type="evidence" value="ECO:0007669"/>
    <property type="project" value="InterPro"/>
</dbReference>
<evidence type="ECO:0000313" key="16">
    <source>
        <dbReference type="EMBL" id="GMR47502.1"/>
    </source>
</evidence>
<dbReference type="InterPro" id="IPR050134">
    <property type="entry name" value="NAD-dep_sirtuin_deacylases"/>
</dbReference>
<keyword evidence="17" id="KW-1185">Reference proteome</keyword>
<name>A0AAN5I0K8_9BILA</name>
<evidence type="ECO:0000313" key="17">
    <source>
        <dbReference type="Proteomes" id="UP001328107"/>
    </source>
</evidence>
<sequence>AFSSWVMVNVNPDTMDRDEGSCASLPSDPSRDDSLPSKVSVRDDSDDEDSSSSPHGSEKWMPQDDNSRKAMHAMMMYRSGFRPKKILSVLFPNVESSSSPFLSEAAALKIISDLVDRPPKRIKLRQYNTFQDAVELFKKSKRILMLTGAGVSVSCGIPDFRSKDGIYARLHESFPDLPDPSAMFDIQYFRRNPKPFYDFAKEIFPGMFEPSFSHKLIAHLEKRDKLLRNYTQNIDTLEKVAGIERVIECHGSFSSATCLNCKAVYTPDDIRENVMEKKVAYCRVCEEGVIKPDIVFFGEDLHADFHTQMAIDKNEADLVVVIGSSLKVRPVSLIPFAVSPDVPQILINREPIPHYTSDIELLGNCDDILREMAIQMGEEEFVKNYDETHGRDGATGKKRMVPEEEFHRIIEMMDEEENARMKAEEEEEENKEKDAENGHVETNEEGENGKEEEKETEEERNEDGEPAQKRRRMESNNSLAALYSRKYVSIESLLLDADIFIQASSNQFVFRGAEIYVDLESKVLSQRPRTRHYSISSSSSGDGHGCCGEDDCSSQECSRSPPSSPCSEPPRSPSLLFDPEDDRRHRSSSCEPSVDTLSLVPSHLIRSSLNPFDIEHPSSP</sequence>
<dbReference type="GO" id="GO:0005637">
    <property type="term" value="C:nuclear inner membrane"/>
    <property type="evidence" value="ECO:0007669"/>
    <property type="project" value="TreeGrafter"/>
</dbReference>
<feature type="binding site" evidence="13">
    <location>
        <position position="285"/>
    </location>
    <ligand>
        <name>Zn(2+)</name>
        <dbReference type="ChEBI" id="CHEBI:29105"/>
    </ligand>
</feature>
<accession>A0AAN5I0K8</accession>
<evidence type="ECO:0000256" key="10">
    <source>
        <dbReference type="ARBA" id="ARBA00068847"/>
    </source>
</evidence>
<comment type="caution">
    <text evidence="16">The sequence shown here is derived from an EMBL/GenBank/DDBJ whole genome shotgun (WGS) entry which is preliminary data.</text>
</comment>
<feature type="non-terminal residue" evidence="16">
    <location>
        <position position="1"/>
    </location>
</feature>
<evidence type="ECO:0000256" key="12">
    <source>
        <dbReference type="ARBA" id="ARBA00083601"/>
    </source>
</evidence>
<evidence type="ECO:0000256" key="4">
    <source>
        <dbReference type="ARBA" id="ARBA00012928"/>
    </source>
</evidence>
<dbReference type="GO" id="GO:0033553">
    <property type="term" value="C:rDNA heterochromatin"/>
    <property type="evidence" value="ECO:0007669"/>
    <property type="project" value="TreeGrafter"/>
</dbReference>
<keyword evidence="6 13" id="KW-0479">Metal-binding</keyword>
<dbReference type="InterPro" id="IPR026590">
    <property type="entry name" value="Ssirtuin_cat_dom"/>
</dbReference>
<evidence type="ECO:0000256" key="1">
    <source>
        <dbReference type="ARBA" id="ARBA00001947"/>
    </source>
</evidence>
<feature type="binding site" evidence="13">
    <location>
        <position position="258"/>
    </location>
    <ligand>
        <name>Zn(2+)</name>
        <dbReference type="ChEBI" id="CHEBI:29105"/>
    </ligand>
</feature>
<dbReference type="InterPro" id="IPR026591">
    <property type="entry name" value="Sirtuin_cat_small_dom_sf"/>
</dbReference>
<feature type="compositionally biased region" description="Basic and acidic residues" evidence="14">
    <location>
        <begin position="56"/>
        <end position="65"/>
    </location>
</feature>
<evidence type="ECO:0000256" key="8">
    <source>
        <dbReference type="ARBA" id="ARBA00023027"/>
    </source>
</evidence>
<feature type="compositionally biased region" description="Acidic residues" evidence="14">
    <location>
        <begin position="454"/>
        <end position="465"/>
    </location>
</feature>
<keyword evidence="5" id="KW-0808">Transferase</keyword>
<evidence type="ECO:0000256" key="3">
    <source>
        <dbReference type="ARBA" id="ARBA00006924"/>
    </source>
</evidence>
<reference evidence="17" key="1">
    <citation type="submission" date="2022-10" db="EMBL/GenBank/DDBJ databases">
        <title>Genome assembly of Pristionchus species.</title>
        <authorList>
            <person name="Yoshida K."/>
            <person name="Sommer R.J."/>
        </authorList>
    </citation>
    <scope>NUCLEOTIDE SEQUENCE [LARGE SCALE GENOMIC DNA]</scope>
    <source>
        <strain evidence="17">RS5460</strain>
    </source>
</reference>
<gene>
    <name evidence="16" type="ORF">PMAYCL1PPCAC_17697</name>
</gene>
<dbReference type="Proteomes" id="UP001328107">
    <property type="component" value="Unassembled WGS sequence"/>
</dbReference>
<evidence type="ECO:0000256" key="13">
    <source>
        <dbReference type="PROSITE-ProRule" id="PRU00236"/>
    </source>
</evidence>
<keyword evidence="8" id="KW-0520">NAD</keyword>
<feature type="domain" description="Deacetylase sirtuin-type" evidence="15">
    <location>
        <begin position="123"/>
        <end position="379"/>
    </location>
</feature>
<feature type="binding site" evidence="13">
    <location>
        <position position="261"/>
    </location>
    <ligand>
        <name>Zn(2+)</name>
        <dbReference type="ChEBI" id="CHEBI:29105"/>
    </ligand>
</feature>
<evidence type="ECO:0000256" key="11">
    <source>
        <dbReference type="ARBA" id="ARBA00075618"/>
    </source>
</evidence>
<feature type="region of interest" description="Disordered" evidence="14">
    <location>
        <begin position="550"/>
        <end position="595"/>
    </location>
</feature>
<comment type="cofactor">
    <cofactor evidence="1">
        <name>Zn(2+)</name>
        <dbReference type="ChEBI" id="CHEBI:29105"/>
    </cofactor>
</comment>
<feature type="region of interest" description="Disordered" evidence="14">
    <location>
        <begin position="417"/>
        <end position="475"/>
    </location>
</feature>
<dbReference type="GO" id="GO:0003714">
    <property type="term" value="F:transcription corepressor activity"/>
    <property type="evidence" value="ECO:0007669"/>
    <property type="project" value="TreeGrafter"/>
</dbReference>
<dbReference type="AlphaFoldDB" id="A0AAN5I0K8"/>
<protein>
    <recommendedName>
        <fullName evidence="10">NAD-dependent protein deacetylase sir-2.1</fullName>
        <ecNumber evidence="4">2.3.1.286</ecNumber>
    </recommendedName>
    <alternativeName>
        <fullName evidence="11">Protein sir-2.1</fullName>
    </alternativeName>
    <alternativeName>
        <fullName evidence="12">Regulatory protein SIR2 homolog 1</fullName>
    </alternativeName>
</protein>
<dbReference type="EMBL" id="BTRK01000004">
    <property type="protein sequence ID" value="GMR47502.1"/>
    <property type="molecule type" value="Genomic_DNA"/>
</dbReference>
<feature type="region of interest" description="Disordered" evidence="14">
    <location>
        <begin position="1"/>
        <end position="65"/>
    </location>
</feature>
<dbReference type="GO" id="GO:0005654">
    <property type="term" value="C:nucleoplasm"/>
    <property type="evidence" value="ECO:0007669"/>
    <property type="project" value="TreeGrafter"/>
</dbReference>
<organism evidence="16 17">
    <name type="scientific">Pristionchus mayeri</name>
    <dbReference type="NCBI Taxonomy" id="1317129"/>
    <lineage>
        <taxon>Eukaryota</taxon>
        <taxon>Metazoa</taxon>
        <taxon>Ecdysozoa</taxon>
        <taxon>Nematoda</taxon>
        <taxon>Chromadorea</taxon>
        <taxon>Rhabditida</taxon>
        <taxon>Rhabditina</taxon>
        <taxon>Diplogasteromorpha</taxon>
        <taxon>Diplogasteroidea</taxon>
        <taxon>Neodiplogasteridae</taxon>
        <taxon>Pristionchus</taxon>
    </lineage>
</organism>
<dbReference type="FunFam" id="3.30.1600.10:FF:000013">
    <property type="entry name" value="NAD-dependent protein deacetylase sirtuin-1"/>
    <property type="match status" value="1"/>
</dbReference>
<dbReference type="GO" id="GO:0017136">
    <property type="term" value="F:histone deacetylase activity, NAD-dependent"/>
    <property type="evidence" value="ECO:0007669"/>
    <property type="project" value="TreeGrafter"/>
</dbReference>
<comment type="similarity">
    <text evidence="3">Belongs to the sirtuin family. Class I subfamily.</text>
</comment>
<evidence type="ECO:0000256" key="5">
    <source>
        <dbReference type="ARBA" id="ARBA00022679"/>
    </source>
</evidence>
<evidence type="ECO:0000256" key="6">
    <source>
        <dbReference type="ARBA" id="ARBA00022723"/>
    </source>
</evidence>
<dbReference type="SUPFAM" id="SSF52467">
    <property type="entry name" value="DHS-like NAD/FAD-binding domain"/>
    <property type="match status" value="1"/>
</dbReference>
<feature type="active site" description="Proton acceptor" evidence="13">
    <location>
        <position position="250"/>
    </location>
</feature>
<feature type="binding site" evidence="13">
    <location>
        <position position="282"/>
    </location>
    <ligand>
        <name>Zn(2+)</name>
        <dbReference type="ChEBI" id="CHEBI:29105"/>
    </ligand>
</feature>
<dbReference type="PANTHER" id="PTHR11085:SF9">
    <property type="entry name" value="NAD-DEPENDENT PROTEIN DEACETYLASE SIRTUIN-1"/>
    <property type="match status" value="1"/>
</dbReference>
<keyword evidence="7 13" id="KW-0862">Zinc</keyword>
<dbReference type="InterPro" id="IPR003000">
    <property type="entry name" value="Sirtuin"/>
</dbReference>
<feature type="compositionally biased region" description="Basic and acidic residues" evidence="14">
    <location>
        <begin position="430"/>
        <end position="453"/>
    </location>
</feature>
<keyword evidence="9" id="KW-0539">Nucleus</keyword>
<dbReference type="EC" id="2.3.1.286" evidence="4"/>
<dbReference type="GO" id="GO:0046872">
    <property type="term" value="F:metal ion binding"/>
    <property type="evidence" value="ECO:0007669"/>
    <property type="project" value="UniProtKB-KW"/>
</dbReference>
<comment type="subcellular location">
    <subcellularLocation>
        <location evidence="2">Nucleus</location>
    </subcellularLocation>
</comment>
<feature type="compositionally biased region" description="Basic and acidic residues" evidence="14">
    <location>
        <begin position="29"/>
        <end position="43"/>
    </location>
</feature>
<dbReference type="GO" id="GO:0002039">
    <property type="term" value="F:p53 binding"/>
    <property type="evidence" value="ECO:0007669"/>
    <property type="project" value="TreeGrafter"/>
</dbReference>
<evidence type="ECO:0000259" key="15">
    <source>
        <dbReference type="PROSITE" id="PS50305"/>
    </source>
</evidence>
<dbReference type="Gene3D" id="3.40.50.1220">
    <property type="entry name" value="TPP-binding domain"/>
    <property type="match status" value="1"/>
</dbReference>
<dbReference type="PANTHER" id="PTHR11085">
    <property type="entry name" value="NAD-DEPENDENT PROTEIN DEACYLASE SIRTUIN-5, MITOCHONDRIAL-RELATED"/>
    <property type="match status" value="1"/>
</dbReference>
<evidence type="ECO:0000256" key="9">
    <source>
        <dbReference type="ARBA" id="ARBA00023242"/>
    </source>
</evidence>
<dbReference type="InterPro" id="IPR029035">
    <property type="entry name" value="DHS-like_NAD/FAD-binding_dom"/>
</dbReference>
<dbReference type="Pfam" id="PF02146">
    <property type="entry name" value="SIR2"/>
    <property type="match status" value="1"/>
</dbReference>
<evidence type="ECO:0000256" key="7">
    <source>
        <dbReference type="ARBA" id="ARBA00022833"/>
    </source>
</evidence>
<dbReference type="Gene3D" id="3.30.1600.10">
    <property type="entry name" value="SIR2/SIRT2 'Small Domain"/>
    <property type="match status" value="1"/>
</dbReference>
<dbReference type="PROSITE" id="PS50305">
    <property type="entry name" value="SIRTUIN"/>
    <property type="match status" value="1"/>
</dbReference>
<evidence type="ECO:0000256" key="14">
    <source>
        <dbReference type="SAM" id="MobiDB-lite"/>
    </source>
</evidence>
<proteinExistence type="inferred from homology"/>
<feature type="compositionally biased region" description="Pro residues" evidence="14">
    <location>
        <begin position="562"/>
        <end position="572"/>
    </location>
</feature>
<evidence type="ECO:0000256" key="2">
    <source>
        <dbReference type="ARBA" id="ARBA00004123"/>
    </source>
</evidence>